<reference evidence="1 2" key="2">
    <citation type="submission" date="2017-10" db="EMBL/GenBank/DDBJ databases">
        <title>Genome analyses suggest a sexual origin of heterokaryosis in a supposedly ancient asexual fungus.</title>
        <authorList>
            <person name="Corradi N."/>
            <person name="Sedzielewska K."/>
            <person name="Noel J."/>
            <person name="Charron P."/>
            <person name="Farinelli L."/>
            <person name="Marton T."/>
            <person name="Kruger M."/>
            <person name="Pelin A."/>
            <person name="Brachmann A."/>
            <person name="Corradi N."/>
        </authorList>
    </citation>
    <scope>NUCLEOTIDE SEQUENCE [LARGE SCALE GENOMIC DNA]</scope>
    <source>
        <strain evidence="1 2">A1</strain>
    </source>
</reference>
<protein>
    <submittedName>
        <fullName evidence="1">Uncharacterized protein</fullName>
    </submittedName>
</protein>
<dbReference type="VEuPathDB" id="FungiDB:RhiirFUN_008933"/>
<reference evidence="1 2" key="1">
    <citation type="submission" date="2017-10" db="EMBL/GenBank/DDBJ databases">
        <title>Extensive intraspecific genome diversity in a model arbuscular mycorrhizal fungus.</title>
        <authorList>
            <person name="Chen E.C.H."/>
            <person name="Morin E."/>
            <person name="Baudet D."/>
            <person name="Noel J."/>
            <person name="Ndikumana S."/>
            <person name="Charron P."/>
            <person name="St-Onge C."/>
            <person name="Giorgi J."/>
            <person name="Grigoriev I.V."/>
            <person name="Roux C."/>
            <person name="Martin F.M."/>
            <person name="Corradi N."/>
        </authorList>
    </citation>
    <scope>NUCLEOTIDE SEQUENCE [LARGE SCALE GENOMIC DNA]</scope>
    <source>
        <strain evidence="1 2">A1</strain>
    </source>
</reference>
<proteinExistence type="predicted"/>
<dbReference type="Proteomes" id="UP000232688">
    <property type="component" value="Unassembled WGS sequence"/>
</dbReference>
<dbReference type="AlphaFoldDB" id="A0A2N0SL49"/>
<evidence type="ECO:0000313" key="1">
    <source>
        <dbReference type="EMBL" id="PKC76290.1"/>
    </source>
</evidence>
<organism evidence="1 2">
    <name type="scientific">Rhizophagus irregularis</name>
    <dbReference type="NCBI Taxonomy" id="588596"/>
    <lineage>
        <taxon>Eukaryota</taxon>
        <taxon>Fungi</taxon>
        <taxon>Fungi incertae sedis</taxon>
        <taxon>Mucoromycota</taxon>
        <taxon>Glomeromycotina</taxon>
        <taxon>Glomeromycetes</taxon>
        <taxon>Glomerales</taxon>
        <taxon>Glomeraceae</taxon>
        <taxon>Rhizophagus</taxon>
    </lineage>
</organism>
<dbReference type="VEuPathDB" id="FungiDB:FUN_008549"/>
<name>A0A2N0SL49_9GLOM</name>
<accession>A0A2N0SL49</accession>
<evidence type="ECO:0000313" key="2">
    <source>
        <dbReference type="Proteomes" id="UP000232688"/>
    </source>
</evidence>
<dbReference type="EMBL" id="LLXH01000005">
    <property type="protein sequence ID" value="PKC76290.1"/>
    <property type="molecule type" value="Genomic_DNA"/>
</dbReference>
<dbReference type="VEuPathDB" id="FungiDB:RhiirA1_406581"/>
<comment type="caution">
    <text evidence="1">The sequence shown here is derived from an EMBL/GenBank/DDBJ whole genome shotgun (WGS) entry which is preliminary data.</text>
</comment>
<sequence>MGDSKCRYGICECQRYKAQAGKDVCLFCSHSIGFHEIPFSNINIEEHPYGQCQECRYCQIYKEGTPDKCVYCGHYQGYHRSWPTTSITTSIFLDKESSNKIPKKGTDLWNIMMNKGHIKENVSISKADNILDKVRNLYGINDQRVKLKLYSPKGGKPIEINDELSFDLIKSSITKANRRLYIGPDINSSINLNFSSSSNTDNLVNGGTSSEEYLEIIENLPPQLLNNNSFENTYTFFNGTYF</sequence>
<gene>
    <name evidence="1" type="ORF">RhiirA1_406581</name>
</gene>